<dbReference type="SUPFAM" id="SSF49265">
    <property type="entry name" value="Fibronectin type III"/>
    <property type="match status" value="10"/>
</dbReference>
<dbReference type="InterPro" id="IPR000387">
    <property type="entry name" value="Tyr_Pase_dom"/>
</dbReference>
<evidence type="ECO:0000256" key="7">
    <source>
        <dbReference type="ARBA" id="ARBA00022912"/>
    </source>
</evidence>
<dbReference type="GO" id="GO:0043235">
    <property type="term" value="C:receptor complex"/>
    <property type="evidence" value="ECO:0007669"/>
    <property type="project" value="TreeGrafter"/>
</dbReference>
<evidence type="ECO:0000256" key="12">
    <source>
        <dbReference type="ARBA" id="ARBA00051722"/>
    </source>
</evidence>
<evidence type="ECO:0000256" key="6">
    <source>
        <dbReference type="ARBA" id="ARBA00022801"/>
    </source>
</evidence>
<dbReference type="SUPFAM" id="SSF52799">
    <property type="entry name" value="(Phosphotyrosine protein) phosphatases II"/>
    <property type="match status" value="1"/>
</dbReference>
<evidence type="ECO:0000256" key="10">
    <source>
        <dbReference type="ARBA" id="ARBA00023180"/>
    </source>
</evidence>
<dbReference type="KEGG" id="pmrn:116958360"/>
<feature type="domain" description="Fibronectin type-III" evidence="17">
    <location>
        <begin position="691"/>
        <end position="785"/>
    </location>
</feature>
<dbReference type="Pfam" id="PF00102">
    <property type="entry name" value="Y_phosphatase"/>
    <property type="match status" value="1"/>
</dbReference>
<feature type="signal peptide" evidence="14">
    <location>
        <begin position="1"/>
        <end position="34"/>
    </location>
</feature>
<reference evidence="19" key="1">
    <citation type="submission" date="2025-08" db="UniProtKB">
        <authorList>
            <consortium name="RefSeq"/>
        </authorList>
    </citation>
    <scope>IDENTIFICATION</scope>
    <source>
        <tissue evidence="19">Sperm</tissue>
    </source>
</reference>
<keyword evidence="4 14" id="KW-0732">Signal</keyword>
<dbReference type="Gene3D" id="3.90.190.10">
    <property type="entry name" value="Protein tyrosine phosphatase superfamily"/>
    <property type="match status" value="1"/>
</dbReference>
<evidence type="ECO:0000313" key="18">
    <source>
        <dbReference type="Proteomes" id="UP001318040"/>
    </source>
</evidence>
<evidence type="ECO:0000256" key="4">
    <source>
        <dbReference type="ARBA" id="ARBA00022729"/>
    </source>
</evidence>
<dbReference type="InterPro" id="IPR013783">
    <property type="entry name" value="Ig-like_fold"/>
</dbReference>
<evidence type="ECO:0000256" key="1">
    <source>
        <dbReference type="ARBA" id="ARBA00004479"/>
    </source>
</evidence>
<dbReference type="SMART" id="SM00194">
    <property type="entry name" value="PTPc"/>
    <property type="match status" value="1"/>
</dbReference>
<dbReference type="GO" id="GO:0001525">
    <property type="term" value="P:angiogenesis"/>
    <property type="evidence" value="ECO:0007669"/>
    <property type="project" value="TreeGrafter"/>
</dbReference>
<dbReference type="PROSITE" id="PS50056">
    <property type="entry name" value="TYR_PHOSPHATASE_2"/>
    <property type="match status" value="1"/>
</dbReference>
<protein>
    <recommendedName>
        <fullName evidence="2">protein-tyrosine-phosphatase</fullName>
        <ecNumber evidence="2">3.1.3.48</ecNumber>
    </recommendedName>
</protein>
<dbReference type="PROSITE" id="PS50055">
    <property type="entry name" value="TYR_PHOSPHATASE_PTP"/>
    <property type="match status" value="1"/>
</dbReference>
<dbReference type="GeneID" id="116958360"/>
<feature type="transmembrane region" description="Helical" evidence="13">
    <location>
        <begin position="1052"/>
        <end position="1076"/>
    </location>
</feature>
<evidence type="ECO:0000259" key="16">
    <source>
        <dbReference type="PROSITE" id="PS50056"/>
    </source>
</evidence>
<evidence type="ECO:0000313" key="19">
    <source>
        <dbReference type="RefSeq" id="XP_032836812.1"/>
    </source>
</evidence>
<dbReference type="EC" id="3.1.3.48" evidence="2"/>
<evidence type="ECO:0000256" key="2">
    <source>
        <dbReference type="ARBA" id="ARBA00013064"/>
    </source>
</evidence>
<dbReference type="SMART" id="SM00404">
    <property type="entry name" value="PTPc_motif"/>
    <property type="match status" value="1"/>
</dbReference>
<keyword evidence="7" id="KW-0904">Protein phosphatase</keyword>
<comment type="catalytic activity">
    <reaction evidence="12">
        <text>O-phospho-L-tyrosyl-[protein] + H2O = L-tyrosyl-[protein] + phosphate</text>
        <dbReference type="Rhea" id="RHEA:10684"/>
        <dbReference type="Rhea" id="RHEA-COMP:10136"/>
        <dbReference type="Rhea" id="RHEA-COMP:20101"/>
        <dbReference type="ChEBI" id="CHEBI:15377"/>
        <dbReference type="ChEBI" id="CHEBI:43474"/>
        <dbReference type="ChEBI" id="CHEBI:46858"/>
        <dbReference type="ChEBI" id="CHEBI:61978"/>
        <dbReference type="EC" id="3.1.3.48"/>
    </reaction>
</comment>
<dbReference type="InterPro" id="IPR036116">
    <property type="entry name" value="FN3_sf"/>
</dbReference>
<evidence type="ECO:0000259" key="17">
    <source>
        <dbReference type="PROSITE" id="PS50853"/>
    </source>
</evidence>
<evidence type="ECO:0000256" key="3">
    <source>
        <dbReference type="ARBA" id="ARBA00022692"/>
    </source>
</evidence>
<organism evidence="18 19">
    <name type="scientific">Petromyzon marinus</name>
    <name type="common">Sea lamprey</name>
    <dbReference type="NCBI Taxonomy" id="7757"/>
    <lineage>
        <taxon>Eukaryota</taxon>
        <taxon>Metazoa</taxon>
        <taxon>Chordata</taxon>
        <taxon>Craniata</taxon>
        <taxon>Vertebrata</taxon>
        <taxon>Cyclostomata</taxon>
        <taxon>Hyperoartia</taxon>
        <taxon>Petromyzontiformes</taxon>
        <taxon>Petromyzontidae</taxon>
        <taxon>Petromyzon</taxon>
    </lineage>
</organism>
<feature type="domain" description="Tyrosine-protein phosphatase" evidence="15">
    <location>
        <begin position="1121"/>
        <end position="1380"/>
    </location>
</feature>
<keyword evidence="18" id="KW-1185">Reference proteome</keyword>
<evidence type="ECO:0000256" key="5">
    <source>
        <dbReference type="ARBA" id="ARBA00022737"/>
    </source>
</evidence>
<sequence length="1428" mass="156833">MRSHTDTMKMGSAWPGSVKHLILLAVLLIKDGFGQTTTNAPVTTTTIATTTPEPPLDVNVTASETTVELTWRDRAACDESNYNVTYVTNSPSAATGSRVRTVPSTCITSSDFYLANLTNLIPGAIYTLIIWRDSGVRWNSITRTIPAPVSNVTLDNNGSTNSLHLSFQSAIGDVDSYAVDLVDGQSGSVVQADSLQNSTTEKTFRGLTAGRLYRAEVTTVSGDLNSTGAGKEMCTVPHTVENVTLENEGTTNSLTVNFTSATGDVTQYTVELVDTTIGSVVKSENLSNDTTVHIFNGLIPGQRYQVHVTTVSGNCTSPPVTDEMCTVPETVQSVTLENNGTTNSLIVNFTSATGDVTQYPVELVDTTNGSVVKSTNLLNNTTVYTFNGLIPGRRYKVHVTTVSGDCTSLPVTAEMCTVAETVQSITLENEGTTTSLTVNFTSATGDVTQYTVELVDTTNESVVMSENVSNDTTVYIFNGLIPGRRYQVHVTTVSGNCTSPPVTDEMCTVPETVQSVTLENNGTTNSLTVNFTSATGDVTQYPVELVDTANGSVVKSDNLSNDTTVYIFNGLIPGRRYQVHVTTVSGNCTSPPVTDEMCTVPETVQSVTLENIGTTNSLTVNFTSATGDVTQYPVELVDTTNRSVVKSTNLLNDTTVYIFNGLIPGRRYQVHVTTVSGNCTSPPVTDEMCTVPKTVQSVTLENNGTTNSLTVNFTSATGDVTQYKVELVDTTNRSVVKSTNLLNDTTVYIFNGLIPGRRYQVHVTTVSGNCTSPPVTDEMCTVPETVQSVTLENEGTTSLTVNFLSATGDVTQYTVELVDTANGFVDKSVNLSNDTTVHSFNDLIPGRRYQVHVTTVSGNCNSTEADAEMCTDPSLVTNLNLNTHHNKNLSVSFDKAYGNVDNYTVILTNGNTSLDSIKHLNPDQTECSFENLQPCTKYHVSVTTSSSFCRNTLESRPQLTYPNQVGKVTPKVKNYNHIDIQWVQPEGNVEFFNVVLSKDSSVHWAGVYNSSESSHATGALAYSTTYNVLVEACCQNLCSPDVNVYVKTCPNVILIACLTTAMIVVIACAVSGFLFYRRRKDKEPDRVPTNKLTSMRKRNPVPFSKFPDYYKKREADSGYLFSEEYQELSSVGKGQAMEAATLAENRTKNRYTNILPFDVTRVKLASVEDIPHSDYINANYIKGHSSSREYIAAQGPLAGTREDFWRMVWEQKVNQIVMLTNCVERGQPKCECYWPMDITPVRYGDIGLVMEWDKPSPEWTIRHLVVKNHKTDEKRSLYHFHFTAWPDHGVPDTTDSLTNFVRLFRTHVNTTNKGGPIVVHCSAGVGRTGTFISLDHLLQDIDKKPEIDIYGIVHDMRMSRVLMVQTEMQYIFIHKCILKVLEEEKKKDSDYEVIYSNEGIYENNIVDNFHMEKSNQNNNENHTFLTDK</sequence>
<evidence type="ECO:0000256" key="13">
    <source>
        <dbReference type="SAM" id="Phobius"/>
    </source>
</evidence>
<dbReference type="PRINTS" id="PR00700">
    <property type="entry name" value="PRTYPHPHTASE"/>
</dbReference>
<keyword evidence="9 13" id="KW-0472">Membrane</keyword>
<dbReference type="InterPro" id="IPR003595">
    <property type="entry name" value="Tyr_Pase_cat"/>
</dbReference>
<keyword evidence="8 13" id="KW-1133">Transmembrane helix</keyword>
<dbReference type="PANTHER" id="PTHR46957:SF10">
    <property type="entry name" value="PROTEIN TYROSINE PHOSPHATASE, RECEPTOR TYPE, H"/>
    <property type="match status" value="1"/>
</dbReference>
<dbReference type="FunFam" id="2.60.40.10:FF:000369">
    <property type="entry name" value="Protein tyrosine phosphatase, receptor type B"/>
    <property type="match status" value="8"/>
</dbReference>
<name>A0AAJ7XJU7_PETMA</name>
<proteinExistence type="inferred from homology"/>
<evidence type="ECO:0000256" key="9">
    <source>
        <dbReference type="ARBA" id="ARBA00023136"/>
    </source>
</evidence>
<keyword evidence="6" id="KW-0378">Hydrolase</keyword>
<dbReference type="InterPro" id="IPR050713">
    <property type="entry name" value="RTP_Phos/Ushers"/>
</dbReference>
<dbReference type="FunFam" id="3.90.190.10:FF:000009">
    <property type="entry name" value="Receptor-type tyrosine-protein phosphatase beta"/>
    <property type="match status" value="1"/>
</dbReference>
<dbReference type="GO" id="GO:0004725">
    <property type="term" value="F:protein tyrosine phosphatase activity"/>
    <property type="evidence" value="ECO:0007669"/>
    <property type="project" value="UniProtKB-EC"/>
</dbReference>
<dbReference type="RefSeq" id="XP_032836812.1">
    <property type="nucleotide sequence ID" value="XM_032980921.1"/>
</dbReference>
<evidence type="ECO:0000259" key="15">
    <source>
        <dbReference type="PROSITE" id="PS50055"/>
    </source>
</evidence>
<keyword evidence="5" id="KW-0677">Repeat</keyword>
<evidence type="ECO:0000256" key="8">
    <source>
        <dbReference type="ARBA" id="ARBA00022989"/>
    </source>
</evidence>
<dbReference type="CDD" id="cd00063">
    <property type="entry name" value="FN3"/>
    <property type="match status" value="8"/>
</dbReference>
<evidence type="ECO:0000256" key="14">
    <source>
        <dbReference type="SAM" id="SignalP"/>
    </source>
</evidence>
<dbReference type="InterPro" id="IPR000242">
    <property type="entry name" value="PTP_cat"/>
</dbReference>
<feature type="domain" description="Fibronectin type-III" evidence="17">
    <location>
        <begin position="513"/>
        <end position="603"/>
    </location>
</feature>
<dbReference type="Proteomes" id="UP001318040">
    <property type="component" value="Chromosome 3"/>
</dbReference>
<feature type="domain" description="Fibronectin type-III" evidence="17">
    <location>
        <begin position="239"/>
        <end position="330"/>
    </location>
</feature>
<dbReference type="InterPro" id="IPR003961">
    <property type="entry name" value="FN3_dom"/>
</dbReference>
<comment type="similarity">
    <text evidence="11">Belongs to the protein-tyrosine phosphatase family. Receptor class 3 subfamily.</text>
</comment>
<feature type="domain" description="Fibronectin type-III" evidence="17">
    <location>
        <begin position="421"/>
        <end position="512"/>
    </location>
</feature>
<feature type="domain" description="Fibronectin type-III" evidence="17">
    <location>
        <begin position="786"/>
        <end position="875"/>
    </location>
</feature>
<dbReference type="Pfam" id="PF00041">
    <property type="entry name" value="fn3"/>
    <property type="match status" value="9"/>
</dbReference>
<gene>
    <name evidence="19" type="primary">LOC116958360</name>
</gene>
<keyword evidence="3 13" id="KW-0812">Transmembrane</keyword>
<dbReference type="GO" id="GO:0045296">
    <property type="term" value="F:cadherin binding"/>
    <property type="evidence" value="ECO:0007669"/>
    <property type="project" value="TreeGrafter"/>
</dbReference>
<comment type="subcellular location">
    <subcellularLocation>
        <location evidence="1">Membrane</location>
        <topology evidence="1">Single-pass type I membrane protein</topology>
    </subcellularLocation>
</comment>
<dbReference type="InterPro" id="IPR029021">
    <property type="entry name" value="Prot-tyrosine_phosphatase-like"/>
</dbReference>
<dbReference type="Gene3D" id="2.60.40.10">
    <property type="entry name" value="Immunoglobulins"/>
    <property type="match status" value="11"/>
</dbReference>
<dbReference type="PROSITE" id="PS50853">
    <property type="entry name" value="FN3"/>
    <property type="match status" value="5"/>
</dbReference>
<dbReference type="PROSITE" id="PS00383">
    <property type="entry name" value="TYR_PHOSPHATASE_1"/>
    <property type="match status" value="1"/>
</dbReference>
<accession>A0AAJ7XJU7</accession>
<evidence type="ECO:0000256" key="11">
    <source>
        <dbReference type="ARBA" id="ARBA00025789"/>
    </source>
</evidence>
<dbReference type="GO" id="GO:0016020">
    <property type="term" value="C:membrane"/>
    <property type="evidence" value="ECO:0007669"/>
    <property type="project" value="UniProtKB-SubCell"/>
</dbReference>
<keyword evidence="10" id="KW-0325">Glycoprotein</keyword>
<feature type="domain" description="Tyrosine specific protein phosphatases" evidence="16">
    <location>
        <begin position="1298"/>
        <end position="1371"/>
    </location>
</feature>
<dbReference type="PANTHER" id="PTHR46957">
    <property type="entry name" value="CYTOKINE RECEPTOR"/>
    <property type="match status" value="1"/>
</dbReference>
<dbReference type="SMART" id="SM00060">
    <property type="entry name" value="FN3"/>
    <property type="match status" value="11"/>
</dbReference>
<dbReference type="InterPro" id="IPR016130">
    <property type="entry name" value="Tyr_Pase_AS"/>
</dbReference>
<feature type="chain" id="PRO_5042588641" description="protein-tyrosine-phosphatase" evidence="14">
    <location>
        <begin position="35"/>
        <end position="1428"/>
    </location>
</feature>